<accession>A0A0N0XUF1</accession>
<feature type="compositionally biased region" description="Low complexity" evidence="1">
    <location>
        <begin position="96"/>
        <end position="112"/>
    </location>
</feature>
<evidence type="ECO:0000256" key="2">
    <source>
        <dbReference type="SAM" id="Phobius"/>
    </source>
</evidence>
<dbReference type="PATRIC" id="fig|66876.3.peg.6199"/>
<feature type="region of interest" description="Disordered" evidence="1">
    <location>
        <begin position="249"/>
        <end position="279"/>
    </location>
</feature>
<keyword evidence="2" id="KW-0472">Membrane</keyword>
<keyword evidence="2" id="KW-1133">Transmembrane helix</keyword>
<protein>
    <submittedName>
        <fullName evidence="3">Uncharacterized protein</fullName>
    </submittedName>
</protein>
<dbReference type="EMBL" id="LGKG01000157">
    <property type="protein sequence ID" value="KPC60737.1"/>
    <property type="molecule type" value="Genomic_DNA"/>
</dbReference>
<feature type="transmembrane region" description="Helical" evidence="2">
    <location>
        <begin position="18"/>
        <end position="38"/>
    </location>
</feature>
<feature type="compositionally biased region" description="Low complexity" evidence="1">
    <location>
        <begin position="124"/>
        <end position="133"/>
    </location>
</feature>
<evidence type="ECO:0000313" key="3">
    <source>
        <dbReference type="EMBL" id="KPC60737.1"/>
    </source>
</evidence>
<proteinExistence type="predicted"/>
<feature type="region of interest" description="Disordered" evidence="1">
    <location>
        <begin position="64"/>
        <end position="133"/>
    </location>
</feature>
<name>A0A0N0XUF1_9ACTN</name>
<evidence type="ECO:0000256" key="1">
    <source>
        <dbReference type="SAM" id="MobiDB-lite"/>
    </source>
</evidence>
<feature type="compositionally biased region" description="Low complexity" evidence="1">
    <location>
        <begin position="74"/>
        <end position="89"/>
    </location>
</feature>
<dbReference type="RefSeq" id="WP_245689666.1">
    <property type="nucleotide sequence ID" value="NZ_LGKG01000157.1"/>
</dbReference>
<gene>
    <name evidence="3" type="ORF">ADL29_28295</name>
</gene>
<comment type="caution">
    <text evidence="3">The sequence shown here is derived from an EMBL/GenBank/DDBJ whole genome shotgun (WGS) entry which is preliminary data.</text>
</comment>
<keyword evidence="4" id="KW-1185">Reference proteome</keyword>
<organism evidence="3 4">
    <name type="scientific">Streptomyces chattanoogensis</name>
    <dbReference type="NCBI Taxonomy" id="66876"/>
    <lineage>
        <taxon>Bacteria</taxon>
        <taxon>Bacillati</taxon>
        <taxon>Actinomycetota</taxon>
        <taxon>Actinomycetes</taxon>
        <taxon>Kitasatosporales</taxon>
        <taxon>Streptomycetaceae</taxon>
        <taxon>Streptomyces</taxon>
    </lineage>
</organism>
<reference evidence="4" key="1">
    <citation type="submission" date="2015-07" db="EMBL/GenBank/DDBJ databases">
        <authorList>
            <person name="Ju K.-S."/>
            <person name="Doroghazi J.R."/>
            <person name="Metcalf W.W."/>
        </authorList>
    </citation>
    <scope>NUCLEOTIDE SEQUENCE [LARGE SCALE GENOMIC DNA]</scope>
    <source>
        <strain evidence="4">NRRL ISP-5002</strain>
    </source>
</reference>
<dbReference type="AlphaFoldDB" id="A0A0N0XUF1"/>
<keyword evidence="2" id="KW-0812">Transmembrane</keyword>
<sequence>MREAQARLDEAQADRSRVLAAFAVTVGSTGAVAGLFGLNEREVRIARRTVGKDDARAVAEQLLAAAPNGPAREPGTAGPAGPAGPAADSSPDRSSDAASASSSSTARPTPTSRDSRESRDGRESSGTSSEPSWSAALDAVLVGSWQTGVDLRELAAEFGLDFNRLLARAQQLAAQGRFHHSPGHAGETYGRHRRGPGDLHEAECTIPAQQTAAWNAAPSGHSVGSAWHSGTPQPAETVADMTTLAPDWDSALAPWGTLAQPHEEPEPAHQPWTQYHLSS</sequence>
<feature type="compositionally biased region" description="Basic and acidic residues" evidence="1">
    <location>
        <begin position="113"/>
        <end position="123"/>
    </location>
</feature>
<evidence type="ECO:0000313" key="4">
    <source>
        <dbReference type="Proteomes" id="UP000037982"/>
    </source>
</evidence>
<dbReference type="Proteomes" id="UP000037982">
    <property type="component" value="Unassembled WGS sequence"/>
</dbReference>